<dbReference type="OrthoDB" id="6483840at2759"/>
<dbReference type="Proteomes" id="UP000821853">
    <property type="component" value="Unassembled WGS sequence"/>
</dbReference>
<keyword evidence="4" id="KW-0479">Metal-binding</keyword>
<reference evidence="9 10" key="1">
    <citation type="journal article" date="2020" name="Cell">
        <title>Large-Scale Comparative Analyses of Tick Genomes Elucidate Their Genetic Diversity and Vector Capacities.</title>
        <authorList>
            <consortium name="Tick Genome and Microbiome Consortium (TIGMIC)"/>
            <person name="Jia N."/>
            <person name="Wang J."/>
            <person name="Shi W."/>
            <person name="Du L."/>
            <person name="Sun Y."/>
            <person name="Zhan W."/>
            <person name="Jiang J.F."/>
            <person name="Wang Q."/>
            <person name="Zhang B."/>
            <person name="Ji P."/>
            <person name="Bell-Sakyi L."/>
            <person name="Cui X.M."/>
            <person name="Yuan T.T."/>
            <person name="Jiang B.G."/>
            <person name="Yang W.F."/>
            <person name="Lam T.T."/>
            <person name="Chang Q.C."/>
            <person name="Ding S.J."/>
            <person name="Wang X.J."/>
            <person name="Zhu J.G."/>
            <person name="Ruan X.D."/>
            <person name="Zhao L."/>
            <person name="Wei J.T."/>
            <person name="Ye R.Z."/>
            <person name="Que T.C."/>
            <person name="Du C.H."/>
            <person name="Zhou Y.H."/>
            <person name="Cheng J.X."/>
            <person name="Dai P.F."/>
            <person name="Guo W.B."/>
            <person name="Han X.H."/>
            <person name="Huang E.J."/>
            <person name="Li L.F."/>
            <person name="Wei W."/>
            <person name="Gao Y.C."/>
            <person name="Liu J.Z."/>
            <person name="Shao H.Z."/>
            <person name="Wang X."/>
            <person name="Wang C.C."/>
            <person name="Yang T.C."/>
            <person name="Huo Q.B."/>
            <person name="Li W."/>
            <person name="Chen H.Y."/>
            <person name="Chen S.E."/>
            <person name="Zhou L.G."/>
            <person name="Ni X.B."/>
            <person name="Tian J.H."/>
            <person name="Sheng Y."/>
            <person name="Liu T."/>
            <person name="Pan Y.S."/>
            <person name="Xia L.Y."/>
            <person name="Li J."/>
            <person name="Zhao F."/>
            <person name="Cao W.C."/>
        </authorList>
    </citation>
    <scope>NUCLEOTIDE SEQUENCE [LARGE SCALE GENOMIC DNA]</scope>
    <source>
        <strain evidence="9">HaeL-2018</strain>
    </source>
</reference>
<feature type="compositionally biased region" description="Basic and acidic residues" evidence="7">
    <location>
        <begin position="167"/>
        <end position="180"/>
    </location>
</feature>
<comment type="caution">
    <text evidence="9">The sequence shown here is derived from an EMBL/GenBank/DDBJ whole genome shotgun (WGS) entry which is preliminary data.</text>
</comment>
<evidence type="ECO:0000256" key="6">
    <source>
        <dbReference type="RuleBase" id="RU000356"/>
    </source>
</evidence>
<organism evidence="9 10">
    <name type="scientific">Haemaphysalis longicornis</name>
    <name type="common">Bush tick</name>
    <dbReference type="NCBI Taxonomy" id="44386"/>
    <lineage>
        <taxon>Eukaryota</taxon>
        <taxon>Metazoa</taxon>
        <taxon>Ecdysozoa</taxon>
        <taxon>Arthropoda</taxon>
        <taxon>Chelicerata</taxon>
        <taxon>Arachnida</taxon>
        <taxon>Acari</taxon>
        <taxon>Parasitiformes</taxon>
        <taxon>Ixodida</taxon>
        <taxon>Ixodoidea</taxon>
        <taxon>Ixodidae</taxon>
        <taxon>Haemaphysalinae</taxon>
        <taxon>Haemaphysalis</taxon>
    </lineage>
</organism>
<keyword evidence="10" id="KW-1185">Reference proteome</keyword>
<evidence type="ECO:0000256" key="4">
    <source>
        <dbReference type="ARBA" id="ARBA00022723"/>
    </source>
</evidence>
<dbReference type="InterPro" id="IPR044399">
    <property type="entry name" value="Mb-like_M"/>
</dbReference>
<dbReference type="InterPro" id="IPR012292">
    <property type="entry name" value="Globin/Proto"/>
</dbReference>
<feature type="compositionally biased region" description="Polar residues" evidence="7">
    <location>
        <begin position="227"/>
        <end position="246"/>
    </location>
</feature>
<comment type="similarity">
    <text evidence="6">Belongs to the globin family.</text>
</comment>
<dbReference type="GO" id="GO:0019825">
    <property type="term" value="F:oxygen binding"/>
    <property type="evidence" value="ECO:0007669"/>
    <property type="project" value="InterPro"/>
</dbReference>
<dbReference type="PANTHER" id="PTHR47217:SF1">
    <property type="entry name" value="GLOBIN-LIKE PROTEIN"/>
    <property type="match status" value="1"/>
</dbReference>
<evidence type="ECO:0000256" key="7">
    <source>
        <dbReference type="SAM" id="MobiDB-lite"/>
    </source>
</evidence>
<evidence type="ECO:0000313" key="10">
    <source>
        <dbReference type="Proteomes" id="UP000821853"/>
    </source>
</evidence>
<evidence type="ECO:0000259" key="8">
    <source>
        <dbReference type="PROSITE" id="PS01033"/>
    </source>
</evidence>
<dbReference type="GO" id="GO:0005344">
    <property type="term" value="F:oxygen carrier activity"/>
    <property type="evidence" value="ECO:0007669"/>
    <property type="project" value="UniProtKB-KW"/>
</dbReference>
<dbReference type="Pfam" id="PF00042">
    <property type="entry name" value="Globin"/>
    <property type="match status" value="1"/>
</dbReference>
<protein>
    <recommendedName>
        <fullName evidence="8">Globin domain-containing protein</fullName>
    </recommendedName>
</protein>
<dbReference type="InterPro" id="IPR000971">
    <property type="entry name" value="Globin"/>
</dbReference>
<dbReference type="PROSITE" id="PS01033">
    <property type="entry name" value="GLOBIN"/>
    <property type="match status" value="1"/>
</dbReference>
<keyword evidence="1 6" id="KW-0813">Transport</keyword>
<evidence type="ECO:0000313" key="9">
    <source>
        <dbReference type="EMBL" id="KAH9379383.1"/>
    </source>
</evidence>
<proteinExistence type="inferred from homology"/>
<accession>A0A9J6GY92</accession>
<name>A0A9J6GY92_HAELO</name>
<feature type="domain" description="Globin" evidence="8">
    <location>
        <begin position="1"/>
        <end position="148"/>
    </location>
</feature>
<dbReference type="VEuPathDB" id="VectorBase:HLOH_059674"/>
<evidence type="ECO:0000256" key="1">
    <source>
        <dbReference type="ARBA" id="ARBA00022448"/>
    </source>
</evidence>
<evidence type="ECO:0000256" key="2">
    <source>
        <dbReference type="ARBA" id="ARBA00022617"/>
    </source>
</evidence>
<keyword evidence="5" id="KW-0408">Iron</keyword>
<keyword evidence="2 6" id="KW-0349">Heme</keyword>
<dbReference type="CDD" id="cd01040">
    <property type="entry name" value="Mb-like"/>
    <property type="match status" value="1"/>
</dbReference>
<dbReference type="AlphaFoldDB" id="A0A9J6GY92"/>
<dbReference type="GO" id="GO:0046872">
    <property type="term" value="F:metal ion binding"/>
    <property type="evidence" value="ECO:0007669"/>
    <property type="project" value="UniProtKB-KW"/>
</dbReference>
<evidence type="ECO:0000256" key="5">
    <source>
        <dbReference type="ARBA" id="ARBA00023004"/>
    </source>
</evidence>
<feature type="region of interest" description="Disordered" evidence="7">
    <location>
        <begin position="152"/>
        <end position="246"/>
    </location>
</feature>
<dbReference type="GO" id="GO:0020037">
    <property type="term" value="F:heme binding"/>
    <property type="evidence" value="ECO:0007669"/>
    <property type="project" value="InterPro"/>
</dbReference>
<keyword evidence="3 6" id="KW-0561">Oxygen transport</keyword>
<sequence>MTSREKRLVLDSWRRFCRQNPDYSVILFMGMFTRHPEYQKLFRPFRKVHREALPSNAKFRAHACAVGHQLSAIVESLDEPEVAVELIRKNAADHTKRARVRPANFEGLFSAVLAEMEAKSKPVMTPAVVAAWEKLFRRINIITRSVYDQADATASGSATVQSGTPSLHEEHPAQARDAAHSEAGAKLVDAEEDSTKGSTKSETPLKHKSSSLVETSPVIRSVIPSPEMTSTSARLPTTSTEATKRD</sequence>
<dbReference type="Gene3D" id="1.10.490.10">
    <property type="entry name" value="Globins"/>
    <property type="match status" value="1"/>
</dbReference>
<dbReference type="SUPFAM" id="SSF46458">
    <property type="entry name" value="Globin-like"/>
    <property type="match status" value="1"/>
</dbReference>
<dbReference type="OMA" id="RCVYDEV"/>
<feature type="compositionally biased region" description="Polar residues" evidence="7">
    <location>
        <begin position="152"/>
        <end position="165"/>
    </location>
</feature>
<dbReference type="EMBL" id="JABSTR010000009">
    <property type="protein sequence ID" value="KAH9379383.1"/>
    <property type="molecule type" value="Genomic_DNA"/>
</dbReference>
<dbReference type="PANTHER" id="PTHR47217">
    <property type="entry name" value="GLOBIN-LIKE PROTEIN"/>
    <property type="match status" value="1"/>
</dbReference>
<gene>
    <name evidence="9" type="ORF">HPB48_008095</name>
</gene>
<evidence type="ECO:0000256" key="3">
    <source>
        <dbReference type="ARBA" id="ARBA00022621"/>
    </source>
</evidence>
<dbReference type="InterPro" id="IPR009050">
    <property type="entry name" value="Globin-like_sf"/>
</dbReference>